<dbReference type="Proteomes" id="UP000231791">
    <property type="component" value="Chromosome"/>
</dbReference>
<dbReference type="GeneID" id="49387836"/>
<sequence length="314" mass="32186">MALLNPAGAAPAAPDGGASPGPRVLLSAREDRLDSLLALGRVAAHLGDLRRTDWNDWNDVEPPPVAALVCDDVAATGRLLELGVPVVHLESGPPGPPGGEAPPGRALVRVHRPGWLPLPGPPARGARPTGVLAPRRTGRSRTRSGTLLMLSLWHVPEAEAGAFASGALRELAAAALHRTGSCTVVADTGLGLVRSALAKQPGVRVLRAAETDADALHADAAVFLASPVLGAFALAQARRAPLALLPPLGAAQRALAGQVGEVLPLPSAGDPHDPGLWEPAAPAGPWHLLDPALDDMRGAQRVARTLRQLALAPL</sequence>
<evidence type="ECO:0000313" key="2">
    <source>
        <dbReference type="Proteomes" id="UP000231791"/>
    </source>
</evidence>
<gene>
    <name evidence="1" type="ORF">SLAV_34290</name>
</gene>
<dbReference type="KEGG" id="slx:SLAV_34290"/>
<protein>
    <submittedName>
        <fullName evidence="1">Uncharacterized protein</fullName>
    </submittedName>
</protein>
<reference evidence="1 2" key="1">
    <citation type="submission" date="2017-11" db="EMBL/GenBank/DDBJ databases">
        <title>Complete genome sequence of Streptomyces lavendulae subsp. lavendulae CCM 3239 (formerly 'Streptomyces aureofaciens CCM 3239'), the producer of the angucycline-type antibiotic auricin.</title>
        <authorList>
            <person name="Busche T."/>
            <person name="Novakova R."/>
            <person name="Al'Dilaimi A."/>
            <person name="Homerova D."/>
            <person name="Feckova L."/>
            <person name="Rezuchova B."/>
            <person name="Mingyar E."/>
            <person name="Csolleiova D."/>
            <person name="Bekeova C."/>
            <person name="Winkler A."/>
            <person name="Sevcikova B."/>
            <person name="Kalinowski J."/>
            <person name="Kormanec J."/>
            <person name="Ruckert C."/>
        </authorList>
    </citation>
    <scope>NUCLEOTIDE SEQUENCE [LARGE SCALE GENOMIC DNA]</scope>
    <source>
        <strain evidence="1 2">CCM 3239</strain>
    </source>
</reference>
<dbReference type="RefSeq" id="WP_234333767.1">
    <property type="nucleotide sequence ID" value="NZ_CP024985.1"/>
</dbReference>
<dbReference type="NCBIfam" id="TIGR04469">
    <property type="entry name" value="CGA_synth_rel"/>
    <property type="match status" value="1"/>
</dbReference>
<proteinExistence type="predicted"/>
<dbReference type="InterPro" id="IPR031013">
    <property type="entry name" value="CGA_synth-rel"/>
</dbReference>
<evidence type="ECO:0000313" key="1">
    <source>
        <dbReference type="EMBL" id="ATZ28629.1"/>
    </source>
</evidence>
<name>A0A2K8PPJ1_STRLA</name>
<accession>A0A2K8PPJ1</accession>
<keyword evidence="2" id="KW-1185">Reference proteome</keyword>
<dbReference type="AlphaFoldDB" id="A0A2K8PPJ1"/>
<organism evidence="1 2">
    <name type="scientific">Streptomyces lavendulae subsp. lavendulae</name>
    <dbReference type="NCBI Taxonomy" id="58340"/>
    <lineage>
        <taxon>Bacteria</taxon>
        <taxon>Bacillati</taxon>
        <taxon>Actinomycetota</taxon>
        <taxon>Actinomycetes</taxon>
        <taxon>Kitasatosporales</taxon>
        <taxon>Streptomycetaceae</taxon>
        <taxon>Streptomyces</taxon>
    </lineage>
</organism>
<dbReference type="EMBL" id="CP024985">
    <property type="protein sequence ID" value="ATZ28629.1"/>
    <property type="molecule type" value="Genomic_DNA"/>
</dbReference>